<evidence type="ECO:0000313" key="4">
    <source>
        <dbReference type="Proteomes" id="UP000320421"/>
    </source>
</evidence>
<feature type="compositionally biased region" description="Basic and acidic residues" evidence="1">
    <location>
        <begin position="45"/>
        <end position="59"/>
    </location>
</feature>
<protein>
    <submittedName>
        <fullName evidence="3">Uncharacterized protein</fullName>
    </submittedName>
</protein>
<sequence precursor="true">MIIRNHLISSTAFLLLAIIFSGCSSESNKSQNPDVPDLPPATVETDAHDHPSDGPHHGHLIELGKEEYHAEFIHDEKNSTVTIYILDGTAKNVVPIDSKEILINLKHDGRGEQFKLTALPDKGDPEGQSSRFVSNDKELNEDLHAKDADARLALRIAGKSYSGKIEPDHGSHDHKH</sequence>
<feature type="region of interest" description="Disordered" evidence="1">
    <location>
        <begin position="28"/>
        <end position="59"/>
    </location>
</feature>
<keyword evidence="2" id="KW-0732">Signal</keyword>
<dbReference type="EMBL" id="CP036266">
    <property type="protein sequence ID" value="QDT23453.1"/>
    <property type="molecule type" value="Genomic_DNA"/>
</dbReference>
<feature type="region of interest" description="Disordered" evidence="1">
    <location>
        <begin position="118"/>
        <end position="144"/>
    </location>
</feature>
<dbReference type="AlphaFoldDB" id="A0A517PVQ2"/>
<dbReference type="Proteomes" id="UP000320421">
    <property type="component" value="Chromosome"/>
</dbReference>
<accession>A0A517PVQ2</accession>
<keyword evidence="4" id="KW-1185">Reference proteome</keyword>
<feature type="chain" id="PRO_5021805367" evidence="2">
    <location>
        <begin position="25"/>
        <end position="176"/>
    </location>
</feature>
<feature type="signal peptide" evidence="2">
    <location>
        <begin position="1"/>
        <end position="24"/>
    </location>
</feature>
<name>A0A517PVQ2_9PLAN</name>
<gene>
    <name evidence="3" type="ORF">HG66A1_52700</name>
</gene>
<evidence type="ECO:0000256" key="1">
    <source>
        <dbReference type="SAM" id="MobiDB-lite"/>
    </source>
</evidence>
<dbReference type="PROSITE" id="PS51257">
    <property type="entry name" value="PROKAR_LIPOPROTEIN"/>
    <property type="match status" value="1"/>
</dbReference>
<evidence type="ECO:0000313" key="3">
    <source>
        <dbReference type="EMBL" id="QDT23453.1"/>
    </source>
</evidence>
<feature type="compositionally biased region" description="Basic and acidic residues" evidence="1">
    <location>
        <begin position="134"/>
        <end position="144"/>
    </location>
</feature>
<evidence type="ECO:0000256" key="2">
    <source>
        <dbReference type="SAM" id="SignalP"/>
    </source>
</evidence>
<organism evidence="3 4">
    <name type="scientific">Gimesia chilikensis</name>
    <dbReference type="NCBI Taxonomy" id="2605989"/>
    <lineage>
        <taxon>Bacteria</taxon>
        <taxon>Pseudomonadati</taxon>
        <taxon>Planctomycetota</taxon>
        <taxon>Planctomycetia</taxon>
        <taxon>Planctomycetales</taxon>
        <taxon>Planctomycetaceae</taxon>
        <taxon>Gimesia</taxon>
    </lineage>
</organism>
<dbReference type="OrthoDB" id="276591at2"/>
<dbReference type="RefSeq" id="WP_145190882.1">
    <property type="nucleotide sequence ID" value="NZ_CP036266.1"/>
</dbReference>
<proteinExistence type="predicted"/>
<reference evidence="3 4" key="1">
    <citation type="submission" date="2019-02" db="EMBL/GenBank/DDBJ databases">
        <title>Deep-cultivation of Planctomycetes and their phenomic and genomic characterization uncovers novel biology.</title>
        <authorList>
            <person name="Wiegand S."/>
            <person name="Jogler M."/>
            <person name="Boedeker C."/>
            <person name="Pinto D."/>
            <person name="Vollmers J."/>
            <person name="Rivas-Marin E."/>
            <person name="Kohn T."/>
            <person name="Peeters S.H."/>
            <person name="Heuer A."/>
            <person name="Rast P."/>
            <person name="Oberbeckmann S."/>
            <person name="Bunk B."/>
            <person name="Jeske O."/>
            <person name="Meyerdierks A."/>
            <person name="Storesund J.E."/>
            <person name="Kallscheuer N."/>
            <person name="Luecker S."/>
            <person name="Lage O.M."/>
            <person name="Pohl T."/>
            <person name="Merkel B.J."/>
            <person name="Hornburger P."/>
            <person name="Mueller R.-W."/>
            <person name="Bruemmer F."/>
            <person name="Labrenz M."/>
            <person name="Spormann A.M."/>
            <person name="Op den Camp H."/>
            <person name="Overmann J."/>
            <person name="Amann R."/>
            <person name="Jetten M.S.M."/>
            <person name="Mascher T."/>
            <person name="Medema M.H."/>
            <person name="Devos D.P."/>
            <person name="Kaster A.-K."/>
            <person name="Ovreas L."/>
            <person name="Rohde M."/>
            <person name="Galperin M.Y."/>
            <person name="Jogler C."/>
        </authorList>
    </citation>
    <scope>NUCLEOTIDE SEQUENCE [LARGE SCALE GENOMIC DNA]</scope>
    <source>
        <strain evidence="3 4">HG66A1</strain>
    </source>
</reference>